<proteinExistence type="predicted"/>
<dbReference type="Pfam" id="PF03358">
    <property type="entry name" value="FMN_red"/>
    <property type="match status" value="1"/>
</dbReference>
<dbReference type="GO" id="GO:0010181">
    <property type="term" value="F:FMN binding"/>
    <property type="evidence" value="ECO:0007669"/>
    <property type="project" value="TreeGrafter"/>
</dbReference>
<gene>
    <name evidence="2" type="ORF">HX900_13415</name>
</gene>
<evidence type="ECO:0000313" key="2">
    <source>
        <dbReference type="EMBL" id="NZD62106.1"/>
    </source>
</evidence>
<dbReference type="EMBL" id="JACCPJ010000002">
    <property type="protein sequence ID" value="NZD62106.1"/>
    <property type="molecule type" value="Genomic_DNA"/>
</dbReference>
<comment type="caution">
    <text evidence="2">The sequence shown here is derived from an EMBL/GenBank/DDBJ whole genome shotgun (WGS) entry which is preliminary data.</text>
</comment>
<dbReference type="Gene3D" id="3.40.50.360">
    <property type="match status" value="1"/>
</dbReference>
<dbReference type="GO" id="GO:0005829">
    <property type="term" value="C:cytosol"/>
    <property type="evidence" value="ECO:0007669"/>
    <property type="project" value="TreeGrafter"/>
</dbReference>
<dbReference type="Proteomes" id="UP000532162">
    <property type="component" value="Unassembled WGS sequence"/>
</dbReference>
<dbReference type="InterPro" id="IPR029039">
    <property type="entry name" value="Flavoprotein-like_sf"/>
</dbReference>
<name>A0A7Z0RIC2_9HYPH</name>
<accession>A0A7Z0RIC2</accession>
<dbReference type="AlphaFoldDB" id="A0A7Z0RIC2"/>
<reference evidence="2 3" key="1">
    <citation type="submission" date="2020-07" db="EMBL/GenBank/DDBJ databases">
        <authorList>
            <person name="Sun Q."/>
        </authorList>
    </citation>
    <scope>NUCLEOTIDE SEQUENCE [LARGE SCALE GENOMIC DNA]</scope>
    <source>
        <strain evidence="2 3">WYCCWR 11290</strain>
    </source>
</reference>
<dbReference type="InterPro" id="IPR005025">
    <property type="entry name" value="FMN_Rdtase-like_dom"/>
</dbReference>
<evidence type="ECO:0000313" key="3">
    <source>
        <dbReference type="Proteomes" id="UP000532162"/>
    </source>
</evidence>
<dbReference type="GO" id="GO:0016491">
    <property type="term" value="F:oxidoreductase activity"/>
    <property type="evidence" value="ECO:0007669"/>
    <property type="project" value="InterPro"/>
</dbReference>
<organism evidence="2 3">
    <name type="scientific">Rhizobium changzhiense</name>
    <dbReference type="NCBI Taxonomy" id="2692317"/>
    <lineage>
        <taxon>Bacteria</taxon>
        <taxon>Pseudomonadati</taxon>
        <taxon>Pseudomonadota</taxon>
        <taxon>Alphaproteobacteria</taxon>
        <taxon>Hyphomicrobiales</taxon>
        <taxon>Rhizobiaceae</taxon>
        <taxon>Rhizobium/Agrobacterium group</taxon>
        <taxon>Rhizobium</taxon>
    </lineage>
</organism>
<feature type="domain" description="NADPH-dependent FMN reductase-like" evidence="1">
    <location>
        <begin position="1"/>
        <end position="125"/>
    </location>
</feature>
<dbReference type="PANTHER" id="PTHR30543">
    <property type="entry name" value="CHROMATE REDUCTASE"/>
    <property type="match status" value="1"/>
</dbReference>
<evidence type="ECO:0000259" key="1">
    <source>
        <dbReference type="Pfam" id="PF03358"/>
    </source>
</evidence>
<dbReference type="RefSeq" id="WP_180694796.1">
    <property type="nucleotide sequence ID" value="NZ_JACCPJ010000002.1"/>
</dbReference>
<sequence>MKILAISGSARHNSTNTAMLQAVCAIAPSEIEISIFDGVGRLPVFSPDLEGENLPEAVRELIGVIAESDGLIIASPEYVRSIPGGLKNAIDWLVSGDEIVHKPLALLHASHRGDDMLAGLRTVLATITDRFAGDIFLRLPLMKLEPAEVFKAVEAAENRSRVQAYLQAFSAYCMAGSQTA</sequence>
<dbReference type="InterPro" id="IPR050712">
    <property type="entry name" value="NAD(P)H-dep_reductase"/>
</dbReference>
<dbReference type="SUPFAM" id="SSF52218">
    <property type="entry name" value="Flavoproteins"/>
    <property type="match status" value="1"/>
</dbReference>
<dbReference type="PANTHER" id="PTHR30543:SF21">
    <property type="entry name" value="NAD(P)H-DEPENDENT FMN REDUCTASE LOT6"/>
    <property type="match status" value="1"/>
</dbReference>
<protein>
    <submittedName>
        <fullName evidence="2">NAD(P)H-dependent oxidoreductase</fullName>
    </submittedName>
</protein>